<feature type="region of interest" description="Disordered" evidence="1">
    <location>
        <begin position="160"/>
        <end position="199"/>
    </location>
</feature>
<gene>
    <name evidence="2" type="ORF">TOPH_05937</name>
</gene>
<keyword evidence="3" id="KW-1185">Reference proteome</keyword>
<comment type="caution">
    <text evidence="2">The sequence shown here is derived from an EMBL/GenBank/DDBJ whole genome shotgun (WGS) entry which is preliminary data.</text>
</comment>
<dbReference type="AlphaFoldDB" id="A0A0L0N561"/>
<organism evidence="2 3">
    <name type="scientific">Tolypocladium ophioglossoides (strain CBS 100239)</name>
    <name type="common">Snaketongue truffleclub</name>
    <name type="synonym">Elaphocordyceps ophioglossoides</name>
    <dbReference type="NCBI Taxonomy" id="1163406"/>
    <lineage>
        <taxon>Eukaryota</taxon>
        <taxon>Fungi</taxon>
        <taxon>Dikarya</taxon>
        <taxon>Ascomycota</taxon>
        <taxon>Pezizomycotina</taxon>
        <taxon>Sordariomycetes</taxon>
        <taxon>Hypocreomycetidae</taxon>
        <taxon>Hypocreales</taxon>
        <taxon>Ophiocordycipitaceae</taxon>
        <taxon>Tolypocladium</taxon>
    </lineage>
</organism>
<accession>A0A0L0N561</accession>
<dbReference type="EMBL" id="LFRF01000019">
    <property type="protein sequence ID" value="KND89258.1"/>
    <property type="molecule type" value="Genomic_DNA"/>
</dbReference>
<evidence type="ECO:0000313" key="2">
    <source>
        <dbReference type="EMBL" id="KND89258.1"/>
    </source>
</evidence>
<evidence type="ECO:0000313" key="3">
    <source>
        <dbReference type="Proteomes" id="UP000036947"/>
    </source>
</evidence>
<protein>
    <submittedName>
        <fullName evidence="2">Uncharacterized protein</fullName>
    </submittedName>
</protein>
<dbReference type="STRING" id="1163406.A0A0L0N561"/>
<evidence type="ECO:0000256" key="1">
    <source>
        <dbReference type="SAM" id="MobiDB-lite"/>
    </source>
</evidence>
<sequence>MASGAGQNDSQVNRPPLFAVFNPPQVVRAGIRETKLRINDLDLQKKSDNAVERGYTPEVLKQVKMARKRFLTLTSDLHSIRKRTRELLDASRNVDKLRQHQLQEGSDGLVEARHEANEGSANILAWLLRERQDALVVFRGFGAQLPSTLATELAKAAGKAPVVHQDTEMVRETPSPRHVSQSQPSSADGPGRAELEGEVSRLREEVRALERANASQKREIDSLNKHFDKLGAEFEHFRFASERAEQQARADLDDGRGNIERMLKSLTPSDLGRNLPWSGIASSVFYGEVVDGENISVAPLGLLAPWPADDPVPASAASQLGGSQPPINALILSMAAVVDLKPLWRDDFSVAHCRLGTLQQALVSLPLSESMSKWALTLLDSMLTYLAGDGDSTFVVKVTACQILRFLEARWPAAGTTRITPESIGHTLGQVNIAQSQLVTAL</sequence>
<dbReference type="Proteomes" id="UP000036947">
    <property type="component" value="Unassembled WGS sequence"/>
</dbReference>
<proteinExistence type="predicted"/>
<feature type="compositionally biased region" description="Basic and acidic residues" evidence="1">
    <location>
        <begin position="165"/>
        <end position="175"/>
    </location>
</feature>
<reference evidence="2 3" key="1">
    <citation type="journal article" date="2015" name="BMC Genomics">
        <title>The genome of the truffle-parasite Tolypocladium ophioglossoides and the evolution of antifungal peptaibiotics.</title>
        <authorList>
            <person name="Quandt C.A."/>
            <person name="Bushley K.E."/>
            <person name="Spatafora J.W."/>
        </authorList>
    </citation>
    <scope>NUCLEOTIDE SEQUENCE [LARGE SCALE GENOMIC DNA]</scope>
    <source>
        <strain evidence="2 3">CBS 100239</strain>
    </source>
</reference>
<name>A0A0L0N561_TOLOC</name>